<dbReference type="GO" id="GO:0008017">
    <property type="term" value="F:microtubule binding"/>
    <property type="evidence" value="ECO:0007669"/>
    <property type="project" value="TreeGrafter"/>
</dbReference>
<dbReference type="InterPro" id="IPR009675">
    <property type="entry name" value="TPX2_fam"/>
</dbReference>
<protein>
    <recommendedName>
        <fullName evidence="3">Protein TPX2</fullName>
    </recommendedName>
</protein>
<name>A0A0B2SH66_GLYSO</name>
<dbReference type="PANTHER" id="PTHR14326">
    <property type="entry name" value="TARGETING PROTEIN FOR XKLP2"/>
    <property type="match status" value="1"/>
</dbReference>
<proteinExistence type="predicted"/>
<dbReference type="GO" id="GO:0005880">
    <property type="term" value="C:nuclear microtubule"/>
    <property type="evidence" value="ECO:0007669"/>
    <property type="project" value="TreeGrafter"/>
</dbReference>
<dbReference type="GO" id="GO:0060236">
    <property type="term" value="P:regulation of mitotic spindle organization"/>
    <property type="evidence" value="ECO:0007669"/>
    <property type="project" value="InterPro"/>
</dbReference>
<feature type="region of interest" description="Disordered" evidence="1">
    <location>
        <begin position="192"/>
        <end position="211"/>
    </location>
</feature>
<evidence type="ECO:0000256" key="1">
    <source>
        <dbReference type="SAM" id="MobiDB-lite"/>
    </source>
</evidence>
<dbReference type="Proteomes" id="UP000053555">
    <property type="component" value="Unassembled WGS sequence"/>
</dbReference>
<dbReference type="GO" id="GO:0090307">
    <property type="term" value="P:mitotic spindle assembly"/>
    <property type="evidence" value="ECO:0007669"/>
    <property type="project" value="TreeGrafter"/>
</dbReference>
<dbReference type="GO" id="GO:0030295">
    <property type="term" value="F:protein kinase activator activity"/>
    <property type="evidence" value="ECO:0007669"/>
    <property type="project" value="TreeGrafter"/>
</dbReference>
<dbReference type="AlphaFoldDB" id="A0A0B2SH66"/>
<evidence type="ECO:0000313" key="2">
    <source>
        <dbReference type="EMBL" id="KHN43609.1"/>
    </source>
</evidence>
<sequence>MSFRIRDEERGIDSPTQAEEIDTRAPFQSVIIFESKGDIGVFCLTKKHVSEPQEFHFATDERIPPPAAMADLFGKLSLNSEPSRNHNPIPRNTTPNLFHLHTEKRGAEKEKKLAMDLLQKQWEEENARIPKANPYPYTTDYPVIPAKPEPKQCTRPKPFQLESLVTHEDEMQKEHKERHIMEKEEAQMRAFKAQPIIKEDPIPVPRRSANP</sequence>
<dbReference type="EMBL" id="KN643914">
    <property type="protein sequence ID" value="KHN43609.1"/>
    <property type="molecule type" value="Genomic_DNA"/>
</dbReference>
<dbReference type="GO" id="GO:0005819">
    <property type="term" value="C:spindle"/>
    <property type="evidence" value="ECO:0007669"/>
    <property type="project" value="InterPro"/>
</dbReference>
<evidence type="ECO:0008006" key="3">
    <source>
        <dbReference type="Google" id="ProtNLM"/>
    </source>
</evidence>
<feature type="region of interest" description="Disordered" evidence="1">
    <location>
        <begin position="1"/>
        <end position="23"/>
    </location>
</feature>
<feature type="compositionally biased region" description="Basic and acidic residues" evidence="1">
    <location>
        <begin position="1"/>
        <end position="12"/>
    </location>
</feature>
<organism evidence="2">
    <name type="scientific">Glycine soja</name>
    <name type="common">Wild soybean</name>
    <dbReference type="NCBI Taxonomy" id="3848"/>
    <lineage>
        <taxon>Eukaryota</taxon>
        <taxon>Viridiplantae</taxon>
        <taxon>Streptophyta</taxon>
        <taxon>Embryophyta</taxon>
        <taxon>Tracheophyta</taxon>
        <taxon>Spermatophyta</taxon>
        <taxon>Magnoliopsida</taxon>
        <taxon>eudicotyledons</taxon>
        <taxon>Gunneridae</taxon>
        <taxon>Pentapetalae</taxon>
        <taxon>rosids</taxon>
        <taxon>fabids</taxon>
        <taxon>Fabales</taxon>
        <taxon>Fabaceae</taxon>
        <taxon>Papilionoideae</taxon>
        <taxon>50 kb inversion clade</taxon>
        <taxon>NPAAA clade</taxon>
        <taxon>indigoferoid/millettioid clade</taxon>
        <taxon>Phaseoleae</taxon>
        <taxon>Glycine</taxon>
        <taxon>Glycine subgen. Soja</taxon>
    </lineage>
</organism>
<gene>
    <name evidence="2" type="ORF">glysoja_043186</name>
</gene>
<dbReference type="PANTHER" id="PTHR14326:SF44">
    <property type="entry name" value="TARGETING PROTEIN FOR XKLP2"/>
    <property type="match status" value="1"/>
</dbReference>
<accession>A0A0B2SH66</accession>
<reference evidence="2" key="1">
    <citation type="submission" date="2014-07" db="EMBL/GenBank/DDBJ databases">
        <title>Identification of a novel salt tolerance gene in wild soybean by whole-genome sequencing.</title>
        <authorList>
            <person name="Lam H.-M."/>
            <person name="Qi X."/>
            <person name="Li M.-W."/>
            <person name="Liu X."/>
            <person name="Xie M."/>
            <person name="Ni M."/>
            <person name="Xu X."/>
        </authorList>
    </citation>
    <scope>NUCLEOTIDE SEQUENCE [LARGE SCALE GENOMIC DNA]</scope>
    <source>
        <tissue evidence="2">Root</tissue>
    </source>
</reference>